<comment type="caution">
    <text evidence="2">The sequence shown here is derived from an EMBL/GenBank/DDBJ whole genome shotgun (WGS) entry which is preliminary data.</text>
</comment>
<accession>A0A371IKY6</accession>
<dbReference type="Proteomes" id="UP000093352">
    <property type="component" value="Unassembled WGS sequence"/>
</dbReference>
<feature type="region of interest" description="Disordered" evidence="1">
    <location>
        <begin position="40"/>
        <end position="62"/>
    </location>
</feature>
<dbReference type="Pfam" id="PF13384">
    <property type="entry name" value="HTH_23"/>
    <property type="match status" value="1"/>
</dbReference>
<name>A0A371IKY6_9FIRM</name>
<reference evidence="2 3" key="1">
    <citation type="journal article" date="2016" name="Genome Announc.">
        <title>Draft Genome Sequence of Criibacterium bergeronii gen. nov., sp. nov., Strain CCRI-22567T, Isolated from a Vaginal Sample from a Woman with Bacterial Vaginosis.</title>
        <authorList>
            <person name="Maheux A.F."/>
            <person name="Berube E."/>
            <person name="Boudreau D.K."/>
            <person name="Raymond F."/>
            <person name="Corbeil J."/>
            <person name="Roy P.H."/>
            <person name="Boissinot M."/>
            <person name="Omar R.F."/>
        </authorList>
    </citation>
    <scope>NUCLEOTIDE SEQUENCE [LARGE SCALE GENOMIC DNA]</scope>
    <source>
        <strain evidence="2 3">CCRI-22567</strain>
    </source>
</reference>
<evidence type="ECO:0000313" key="3">
    <source>
        <dbReference type="Proteomes" id="UP000093352"/>
    </source>
</evidence>
<dbReference type="InterPro" id="IPR009057">
    <property type="entry name" value="Homeodomain-like_sf"/>
</dbReference>
<gene>
    <name evidence="2" type="ORF">BBG48_006295</name>
</gene>
<evidence type="ECO:0000313" key="2">
    <source>
        <dbReference type="EMBL" id="RDY21134.1"/>
    </source>
</evidence>
<evidence type="ECO:0000256" key="1">
    <source>
        <dbReference type="SAM" id="MobiDB-lite"/>
    </source>
</evidence>
<keyword evidence="3" id="KW-1185">Reference proteome</keyword>
<proteinExistence type="predicted"/>
<dbReference type="SUPFAM" id="SSF46689">
    <property type="entry name" value="Homeodomain-like"/>
    <property type="match status" value="1"/>
</dbReference>
<dbReference type="AlphaFoldDB" id="A0A371IKY6"/>
<dbReference type="Gene3D" id="1.10.10.60">
    <property type="entry name" value="Homeodomain-like"/>
    <property type="match status" value="1"/>
</dbReference>
<organism evidence="2 3">
    <name type="scientific">Criibacterium bergeronii</name>
    <dbReference type="NCBI Taxonomy" id="1871336"/>
    <lineage>
        <taxon>Bacteria</taxon>
        <taxon>Bacillati</taxon>
        <taxon>Bacillota</taxon>
        <taxon>Clostridia</taxon>
        <taxon>Peptostreptococcales</taxon>
        <taxon>Filifactoraceae</taxon>
        <taxon>Criibacterium</taxon>
    </lineage>
</organism>
<dbReference type="EMBL" id="MBEW02000011">
    <property type="protein sequence ID" value="RDY21134.1"/>
    <property type="molecule type" value="Genomic_DNA"/>
</dbReference>
<sequence>MQLRAEGMKVQEIAKILKVSRITISIWTKKFKEKGLEELKSKKQQGNRRNIRNIRIQEEKNF</sequence>
<protein>
    <submittedName>
        <fullName evidence="2">Helix-turn-helix domain-containing protein</fullName>
    </submittedName>
</protein>
<feature type="compositionally biased region" description="Basic residues" evidence="1">
    <location>
        <begin position="42"/>
        <end position="52"/>
    </location>
</feature>